<protein>
    <submittedName>
        <fullName evidence="2">Uncharacterized protein</fullName>
    </submittedName>
</protein>
<evidence type="ECO:0000256" key="1">
    <source>
        <dbReference type="SAM" id="MobiDB-lite"/>
    </source>
</evidence>
<reference evidence="2" key="1">
    <citation type="submission" date="2018-05" db="EMBL/GenBank/DDBJ databases">
        <authorList>
            <person name="Lanie J.A."/>
            <person name="Ng W.-L."/>
            <person name="Kazmierczak K.M."/>
            <person name="Andrzejewski T.M."/>
            <person name="Davidsen T.M."/>
            <person name="Wayne K.J."/>
            <person name="Tettelin H."/>
            <person name="Glass J.I."/>
            <person name="Rusch D."/>
            <person name="Podicherti R."/>
            <person name="Tsui H.-C.T."/>
            <person name="Winkler M.E."/>
        </authorList>
    </citation>
    <scope>NUCLEOTIDE SEQUENCE</scope>
</reference>
<feature type="non-terminal residue" evidence="2">
    <location>
        <position position="66"/>
    </location>
</feature>
<name>A0A382VIQ5_9ZZZZ</name>
<organism evidence="2">
    <name type="scientific">marine metagenome</name>
    <dbReference type="NCBI Taxonomy" id="408172"/>
    <lineage>
        <taxon>unclassified sequences</taxon>
        <taxon>metagenomes</taxon>
        <taxon>ecological metagenomes</taxon>
    </lineage>
</organism>
<dbReference type="AlphaFoldDB" id="A0A382VIQ5"/>
<sequence>VPDHKGRAETGRECGIRLCHPHLSSGDFGGIATHKIEHRLVRRSRLTGGNAPKASQVRKMISRGCP</sequence>
<accession>A0A382VIQ5</accession>
<gene>
    <name evidence="2" type="ORF">METZ01_LOCUS399134</name>
</gene>
<feature type="non-terminal residue" evidence="2">
    <location>
        <position position="1"/>
    </location>
</feature>
<proteinExistence type="predicted"/>
<feature type="region of interest" description="Disordered" evidence="1">
    <location>
        <begin position="46"/>
        <end position="66"/>
    </location>
</feature>
<evidence type="ECO:0000313" key="2">
    <source>
        <dbReference type="EMBL" id="SVD46280.1"/>
    </source>
</evidence>
<dbReference type="EMBL" id="UINC01152215">
    <property type="protein sequence ID" value="SVD46280.1"/>
    <property type="molecule type" value="Genomic_DNA"/>
</dbReference>